<dbReference type="EMBL" id="BMOU01000006">
    <property type="protein sequence ID" value="GGO01815.1"/>
    <property type="molecule type" value="Genomic_DNA"/>
</dbReference>
<proteinExistence type="predicted"/>
<sequence>MSSTEVDWVLDQLASVVSSVATDYTLENGDDVVIKRVDRDDSRIYEGSQAVDMTTPIRSRSGELQSGVFVSAGSADVSQSPIGTEFDLDVERVVSLRAEGLHHSEWGHVDPDGTNGVPFGELQDRIRSALYGARTYPDAGRTGTSYTHLLLTNEADLSSEYADFYDWRVDVAFDGFEELP</sequence>
<organism evidence="1 2">
    <name type="scientific">Haloarcula pellucida</name>
    <dbReference type="NCBI Taxonomy" id="1427151"/>
    <lineage>
        <taxon>Archaea</taxon>
        <taxon>Methanobacteriati</taxon>
        <taxon>Methanobacteriota</taxon>
        <taxon>Stenosarchaea group</taxon>
        <taxon>Halobacteria</taxon>
        <taxon>Halobacteriales</taxon>
        <taxon>Haloarculaceae</taxon>
        <taxon>Haloarcula</taxon>
    </lineage>
</organism>
<keyword evidence="2" id="KW-1185">Reference proteome</keyword>
<gene>
    <name evidence="1" type="ORF">GCM10009030_35870</name>
</gene>
<comment type="caution">
    <text evidence="1">The sequence shown here is derived from an EMBL/GenBank/DDBJ whole genome shotgun (WGS) entry which is preliminary data.</text>
</comment>
<name>A0A830GPB8_9EURY</name>
<dbReference type="Proteomes" id="UP000605784">
    <property type="component" value="Unassembled WGS sequence"/>
</dbReference>
<dbReference type="RefSeq" id="WP_189001359.1">
    <property type="nucleotide sequence ID" value="NZ_BMOU01000006.1"/>
</dbReference>
<reference evidence="1" key="1">
    <citation type="journal article" date="2014" name="Int. J. Syst. Evol. Microbiol.">
        <title>Complete genome sequence of Corynebacterium casei LMG S-19264T (=DSM 44701T), isolated from a smear-ripened cheese.</title>
        <authorList>
            <consortium name="US DOE Joint Genome Institute (JGI-PGF)"/>
            <person name="Walter F."/>
            <person name="Albersmeier A."/>
            <person name="Kalinowski J."/>
            <person name="Ruckert C."/>
        </authorList>
    </citation>
    <scope>NUCLEOTIDE SEQUENCE</scope>
    <source>
        <strain evidence="1">JCM 17820</strain>
    </source>
</reference>
<reference evidence="1" key="2">
    <citation type="submission" date="2020-09" db="EMBL/GenBank/DDBJ databases">
        <authorList>
            <person name="Sun Q."/>
            <person name="Ohkuma M."/>
        </authorList>
    </citation>
    <scope>NUCLEOTIDE SEQUENCE</scope>
    <source>
        <strain evidence="1">JCM 17820</strain>
    </source>
</reference>
<evidence type="ECO:0000313" key="2">
    <source>
        <dbReference type="Proteomes" id="UP000605784"/>
    </source>
</evidence>
<dbReference type="AlphaFoldDB" id="A0A830GPB8"/>
<protein>
    <submittedName>
        <fullName evidence="1">Uncharacterized protein</fullName>
    </submittedName>
</protein>
<accession>A0A830GPB8</accession>
<evidence type="ECO:0000313" key="1">
    <source>
        <dbReference type="EMBL" id="GGO01815.1"/>
    </source>
</evidence>